<dbReference type="RefSeq" id="WP_225698412.1">
    <property type="nucleotide sequence ID" value="NZ_JAIXNE010000002.1"/>
</dbReference>
<dbReference type="PANTHER" id="PTHR30572:SF4">
    <property type="entry name" value="ABC TRANSPORTER PERMEASE YTRF"/>
    <property type="match status" value="1"/>
</dbReference>
<feature type="domain" description="ABC3 transporter permease C-terminal" evidence="8">
    <location>
        <begin position="309"/>
        <end position="422"/>
    </location>
</feature>
<feature type="domain" description="MacB-like periplasmic core" evidence="9">
    <location>
        <begin position="11"/>
        <end position="268"/>
    </location>
</feature>
<dbReference type="EMBL" id="JAIXNE010000002">
    <property type="protein sequence ID" value="MCA6075309.1"/>
    <property type="molecule type" value="Genomic_DNA"/>
</dbReference>
<protein>
    <submittedName>
        <fullName evidence="12">ABC transporter permease</fullName>
    </submittedName>
</protein>
<evidence type="ECO:0000313" key="10">
    <source>
        <dbReference type="EMBL" id="MCA6075309.1"/>
    </source>
</evidence>
<feature type="transmembrane region" description="Helical" evidence="7">
    <location>
        <begin position="302"/>
        <end position="331"/>
    </location>
</feature>
<evidence type="ECO:0000259" key="9">
    <source>
        <dbReference type="Pfam" id="PF12704"/>
    </source>
</evidence>
<evidence type="ECO:0000256" key="6">
    <source>
        <dbReference type="ARBA" id="ARBA00038076"/>
    </source>
</evidence>
<proteinExistence type="inferred from homology"/>
<feature type="transmembrane region" description="Helical" evidence="7">
    <location>
        <begin position="12"/>
        <end position="32"/>
    </location>
</feature>
<evidence type="ECO:0000313" key="13">
    <source>
        <dbReference type="Proteomes" id="UP001139409"/>
    </source>
</evidence>
<evidence type="ECO:0000259" key="8">
    <source>
        <dbReference type="Pfam" id="PF02687"/>
    </source>
</evidence>
<feature type="transmembrane region" description="Helical" evidence="7">
    <location>
        <begin position="389"/>
        <end position="412"/>
    </location>
</feature>
<dbReference type="Proteomes" id="UP001139409">
    <property type="component" value="Unassembled WGS sequence"/>
</dbReference>
<dbReference type="GO" id="GO:0005886">
    <property type="term" value="C:plasma membrane"/>
    <property type="evidence" value="ECO:0007669"/>
    <property type="project" value="UniProtKB-SubCell"/>
</dbReference>
<evidence type="ECO:0000256" key="5">
    <source>
        <dbReference type="ARBA" id="ARBA00023136"/>
    </source>
</evidence>
<gene>
    <name evidence="10" type="ORF">LDX50_10540</name>
    <name evidence="11" type="ORF">LDX50_16510</name>
    <name evidence="12" type="ORF">LDX50_22230</name>
</gene>
<organism evidence="12 13">
    <name type="scientific">Fulvivirga sedimenti</name>
    <dbReference type="NCBI Taxonomy" id="2879465"/>
    <lineage>
        <taxon>Bacteria</taxon>
        <taxon>Pseudomonadati</taxon>
        <taxon>Bacteroidota</taxon>
        <taxon>Cytophagia</taxon>
        <taxon>Cytophagales</taxon>
        <taxon>Fulvivirgaceae</taxon>
        <taxon>Fulvivirga</taxon>
    </lineage>
</organism>
<name>A0A9X1L069_9BACT</name>
<dbReference type="GO" id="GO:0022857">
    <property type="term" value="F:transmembrane transporter activity"/>
    <property type="evidence" value="ECO:0007669"/>
    <property type="project" value="TreeGrafter"/>
</dbReference>
<dbReference type="Pfam" id="PF02687">
    <property type="entry name" value="FtsX"/>
    <property type="match status" value="1"/>
</dbReference>
<dbReference type="PANTHER" id="PTHR30572">
    <property type="entry name" value="MEMBRANE COMPONENT OF TRANSPORTER-RELATED"/>
    <property type="match status" value="1"/>
</dbReference>
<evidence type="ECO:0000256" key="3">
    <source>
        <dbReference type="ARBA" id="ARBA00022692"/>
    </source>
</evidence>
<keyword evidence="4 7" id="KW-1133">Transmembrane helix</keyword>
<keyword evidence="5 7" id="KW-0472">Membrane</keyword>
<evidence type="ECO:0000256" key="4">
    <source>
        <dbReference type="ARBA" id="ARBA00022989"/>
    </source>
</evidence>
<dbReference type="InterPro" id="IPR050250">
    <property type="entry name" value="Macrolide_Exporter_MacB"/>
</dbReference>
<accession>A0A9X1L069</accession>
<dbReference type="InterPro" id="IPR025857">
    <property type="entry name" value="MacB_PCD"/>
</dbReference>
<dbReference type="Pfam" id="PF12704">
    <property type="entry name" value="MacB_PCD"/>
    <property type="match status" value="1"/>
</dbReference>
<comment type="similarity">
    <text evidence="6">Belongs to the ABC-4 integral membrane protein family.</text>
</comment>
<evidence type="ECO:0000256" key="7">
    <source>
        <dbReference type="SAM" id="Phobius"/>
    </source>
</evidence>
<dbReference type="AlphaFoldDB" id="A0A9X1L069"/>
<evidence type="ECO:0000313" key="11">
    <source>
        <dbReference type="EMBL" id="MCA6076486.1"/>
    </source>
</evidence>
<keyword evidence="13" id="KW-1185">Reference proteome</keyword>
<keyword evidence="3 7" id="KW-0812">Transmembrane</keyword>
<dbReference type="InterPro" id="IPR003838">
    <property type="entry name" value="ABC3_permease_C"/>
</dbReference>
<feature type="transmembrane region" description="Helical" evidence="7">
    <location>
        <begin position="352"/>
        <end position="377"/>
    </location>
</feature>
<evidence type="ECO:0000256" key="2">
    <source>
        <dbReference type="ARBA" id="ARBA00022475"/>
    </source>
</evidence>
<comment type="subcellular location">
    <subcellularLocation>
        <location evidence="1">Cell membrane</location>
        <topology evidence="1">Multi-pass membrane protein</topology>
    </subcellularLocation>
</comment>
<dbReference type="EMBL" id="JAIXNE010000003">
    <property type="protein sequence ID" value="MCA6076486.1"/>
    <property type="molecule type" value="Genomic_DNA"/>
</dbReference>
<evidence type="ECO:0000256" key="1">
    <source>
        <dbReference type="ARBA" id="ARBA00004651"/>
    </source>
</evidence>
<keyword evidence="2" id="KW-1003">Cell membrane</keyword>
<dbReference type="EMBL" id="JAIXNE010000004">
    <property type="protein sequence ID" value="MCA6077614.1"/>
    <property type="molecule type" value="Genomic_DNA"/>
</dbReference>
<evidence type="ECO:0000313" key="12">
    <source>
        <dbReference type="EMBL" id="MCA6077614.1"/>
    </source>
</evidence>
<sequence>MDAVLANRLRSVLTALGIIFGVAAVISMLAIGNGAQQEILDQIKLVGVNNIVITPVVEQFEEAVSEEQQAQAEKKRFSSGLTLLDVRSMEKLLGDQIKFVSPEIVVDTYVLREGLRRSAKVVGVENSYFDISQFGLTEGSYFNSFQLEKGEAVCIIGSAIRAKFFPQEDPIGKLIKVGPHWLKVQGVLEERFISEKSIESLGIRDYNLDIYAPVNTVLLRYKNRALITQANIQNANSNNPQQGSNNYHQLDRITIQVNDSEHLNPVADVTSRLLERRHNESIDYAVSIPELLLKQQQRTRDIFNLVLGAIAGISLVVGGIGIMNIMLASVLERIKEIGLRLAIGAKKADIIWQFLLEAVMISISGGVLGVILGIILATVVSSFAEIPTIVSVSSVILSFGVAASVGLVFGIAPARRAASQNPISSLRYE</sequence>
<comment type="caution">
    <text evidence="12">The sequence shown here is derived from an EMBL/GenBank/DDBJ whole genome shotgun (WGS) entry which is preliminary data.</text>
</comment>
<reference evidence="12" key="1">
    <citation type="submission" date="2021-09" db="EMBL/GenBank/DDBJ databases">
        <title>Fulvivirga sp. isolated from coastal sediment.</title>
        <authorList>
            <person name="Yu H."/>
        </authorList>
    </citation>
    <scope>NUCLEOTIDE SEQUENCE</scope>
    <source>
        <strain evidence="12">1062</strain>
    </source>
</reference>